<evidence type="ECO:0000313" key="1">
    <source>
        <dbReference type="EMBL" id="SEN77995.1"/>
    </source>
</evidence>
<protein>
    <submittedName>
        <fullName evidence="1">Uncharacterized protein</fullName>
    </submittedName>
</protein>
<dbReference type="AlphaFoldDB" id="A0A1H8JC81"/>
<dbReference type="OrthoDB" id="7863443at2"/>
<dbReference type="STRING" id="1077947.SAMN05216227_102440"/>
<dbReference type="RefSeq" id="WP_050520449.1">
    <property type="nucleotide sequence ID" value="NZ_FOCO01000024.1"/>
</dbReference>
<reference evidence="1 2" key="1">
    <citation type="submission" date="2016-10" db="EMBL/GenBank/DDBJ databases">
        <authorList>
            <person name="de Groot N.N."/>
        </authorList>
    </citation>
    <scope>NUCLEOTIDE SEQUENCE [LARGE SCALE GENOMIC DNA]</scope>
    <source>
        <strain evidence="1 2">CGMCC 1.10836</strain>
    </source>
</reference>
<proteinExistence type="predicted"/>
<name>A0A1H8JC81_9RHOB</name>
<keyword evidence="2" id="KW-1185">Reference proteome</keyword>
<accession>A0A1H8JC81</accession>
<gene>
    <name evidence="1" type="ORF">SAMN05216227_102440</name>
</gene>
<dbReference type="Proteomes" id="UP000183002">
    <property type="component" value="Unassembled WGS sequence"/>
</dbReference>
<organism evidence="1 2">
    <name type="scientific">Pseudorhodobacter antarcticus</name>
    <dbReference type="NCBI Taxonomy" id="1077947"/>
    <lineage>
        <taxon>Bacteria</taxon>
        <taxon>Pseudomonadati</taxon>
        <taxon>Pseudomonadota</taxon>
        <taxon>Alphaproteobacteria</taxon>
        <taxon>Rhodobacterales</taxon>
        <taxon>Paracoccaceae</taxon>
        <taxon>Pseudorhodobacter</taxon>
    </lineage>
</organism>
<evidence type="ECO:0000313" key="2">
    <source>
        <dbReference type="Proteomes" id="UP000183002"/>
    </source>
</evidence>
<dbReference type="EMBL" id="FOCO01000024">
    <property type="protein sequence ID" value="SEN77995.1"/>
    <property type="molecule type" value="Genomic_DNA"/>
</dbReference>
<sequence>MRDRGGRGGAGVGLRAGDLLGNPLARIVAALGRAIYSQRGDVWSIGSDGPFGDDLLFLPANTRMSRLERSHRAFQISMNDVRHAYEVVHNADRRSVFTLSPVFEDMRKRMEYLRQHPDRSHLEPELLEIAAQMSHHSRDIARVYSTERVKRAKTFIKQRQEEANQMQDRLALARATCDQIRNWMRDVEAGERSNTQSLRALENDLRDILPTLGYDVDDMREANIVALPKQPTQATSSQKQ</sequence>